<accession>A0A344UY36</accession>
<dbReference type="KEGG" id="acij:JS278_03050"/>
<dbReference type="RefSeq" id="WP_114045931.1">
    <property type="nucleotide sequence ID" value="NZ_CP025198.1"/>
</dbReference>
<name>A0A344UY36_9ACTN</name>
<dbReference type="EMBL" id="CP025198">
    <property type="protein sequence ID" value="AXE40184.1"/>
    <property type="molecule type" value="Genomic_DNA"/>
</dbReference>
<evidence type="ECO:0000313" key="1">
    <source>
        <dbReference type="EMBL" id="AXE40184.1"/>
    </source>
</evidence>
<evidence type="ECO:0008006" key="3">
    <source>
        <dbReference type="Google" id="ProtNLM"/>
    </source>
</evidence>
<dbReference type="Proteomes" id="UP000251995">
    <property type="component" value="Chromosome"/>
</dbReference>
<dbReference type="AlphaFoldDB" id="A0A344UY36"/>
<dbReference type="SUPFAM" id="SSF159888">
    <property type="entry name" value="YdhG-like"/>
    <property type="match status" value="1"/>
</dbReference>
<reference evidence="1 2" key="1">
    <citation type="submission" date="2017-12" db="EMBL/GenBank/DDBJ databases">
        <title>The whole genome sequence of the Acidipropionibacterium virtanenii sp. nov. type strain JS278.</title>
        <authorList>
            <person name="Laine P."/>
            <person name="Deptula P."/>
            <person name="Varmanen P."/>
            <person name="Auvinen P."/>
        </authorList>
    </citation>
    <scope>NUCLEOTIDE SEQUENCE [LARGE SCALE GENOMIC DNA]</scope>
    <source>
        <strain evidence="1 2">JS278</strain>
    </source>
</reference>
<gene>
    <name evidence="1" type="ORF">JS278_03050</name>
</gene>
<protein>
    <recommendedName>
        <fullName evidence="3">YdhG-like domain-containing protein</fullName>
    </recommendedName>
</protein>
<proteinExistence type="predicted"/>
<dbReference type="OrthoDB" id="32458at2"/>
<keyword evidence="2" id="KW-1185">Reference proteome</keyword>
<evidence type="ECO:0000313" key="2">
    <source>
        <dbReference type="Proteomes" id="UP000251995"/>
    </source>
</evidence>
<organism evidence="1 2">
    <name type="scientific">Acidipropionibacterium virtanenii</name>
    <dbReference type="NCBI Taxonomy" id="2057246"/>
    <lineage>
        <taxon>Bacteria</taxon>
        <taxon>Bacillati</taxon>
        <taxon>Actinomycetota</taxon>
        <taxon>Actinomycetes</taxon>
        <taxon>Propionibacteriales</taxon>
        <taxon>Propionibacteriaceae</taxon>
        <taxon>Acidipropionibacterium</taxon>
    </lineage>
</organism>
<sequence>MSGFSDEERAAMKQRAEELRTTKGLKGAAKIAKDLEACAAAIDALDGVDKEVAVLLHRIVSEEAPRLTPKTWYGFPTYAADGTNIVFYQPASKFKTRYGTVNFDEHANLDDGPMWPVSFAVVEVDDAVEQRLRELVRRAVG</sequence>